<dbReference type="OrthoDB" id="3692311at2759"/>
<proteinExistence type="predicted"/>
<dbReference type="EMBL" id="AMYD01002817">
    <property type="protein sequence ID" value="EQB47814.1"/>
    <property type="molecule type" value="Genomic_DNA"/>
</dbReference>
<sequence length="924" mass="101047">MATVKATGIKPEISPIEIRDRRNQAPPGYSQPSKSDVSVIQYDSALESIIGSRPTHALLLSSAEGTGNAFFHRGCVYNPSRNELWTTSAPLAATDPSRPSTILMSKVTITASPRGDSLTAEWAKLRPPPAMPMPANGCLAANGILWCSQGTMHPGTGGVFHMPAGQPPKAVATTYYGRDFNSPHSAAVSGDGVWFTDPCCGHELDFRSPPQLPPSVYRYDQTAREVRAMADGFVRPTGIAVDEASSTLYVADAGGVKADGSLDLVQPRSIYAFDIVKRGDAIFLANKRLFALARRGSPIHLMCENGNVWAACGDGIEIWNNGGSLLGLIKVAEALQFSFSNDGVSKDQNVPTKPEMATRETSKSDNGSKLLQWPPRRLENGMSRHLEIFMNSVSILMAVTVAVYVGLLFRFNGLEIQDTPAMWRFTLEFNQLAPTIVPLMFAFVLGRTIRSFAHWRLQRGERVGFLDSLLGSTTMTGTVTTMIDMKRIRWSSIVLVLIWAFSPLGGQAALRVLLKKPEAVVSFAELPYLDVNTSFPAQYIGSNIGNAQLPINSLVYSALGASEEVRQSSQDTSGNVKIPMVEPLLGRHSTKADEWITLDDEDRASIIWSSLIGIPFGNISRTGRTSFNLETSYLKMDCPIFEESEDANEPTYAKCKINSTYVETHIACDGYDCIPTAIRSSVSPRNPSANFTFFDSCQSENELASLYFQNLFKSLTDPTNRQKSPSIIQTYIVDPDKGLNATAVFDFPRAIHAGRENFEVRVAQLLNTYWLATIGNEPLVLGHPESYDMLSYHNTVHATNFTSTNATVFTPITVLRYDATWMVILIISVVVLFTAAIAGLLIDFGAWVPKLLLNISTLTRGNPNFGVPAGGGAFTDEERSRLLGGLRVRFGDAEMSGDKHDLVIGDCVEDGGRVVKLTNRRLYL</sequence>
<dbReference type="SUPFAM" id="SSF63829">
    <property type="entry name" value="Calcium-dependent phosphotriesterase"/>
    <property type="match status" value="1"/>
</dbReference>
<name>T0K747_COLGC</name>
<evidence type="ECO:0000313" key="4">
    <source>
        <dbReference type="Proteomes" id="UP000015530"/>
    </source>
</evidence>
<organism evidence="3 4">
    <name type="scientific">Colletotrichum gloeosporioides (strain Cg-14)</name>
    <name type="common">Anthracnose fungus</name>
    <name type="synonym">Glomerella cingulata</name>
    <dbReference type="NCBI Taxonomy" id="1237896"/>
    <lineage>
        <taxon>Eukaryota</taxon>
        <taxon>Fungi</taxon>
        <taxon>Dikarya</taxon>
        <taxon>Ascomycota</taxon>
        <taxon>Pezizomycotina</taxon>
        <taxon>Sordariomycetes</taxon>
        <taxon>Hypocreomycetidae</taxon>
        <taxon>Glomerellales</taxon>
        <taxon>Glomerellaceae</taxon>
        <taxon>Colletotrichum</taxon>
        <taxon>Colletotrichum gloeosporioides species complex</taxon>
    </lineage>
</organism>
<dbReference type="AlphaFoldDB" id="T0K747"/>
<dbReference type="PANTHER" id="PTHR47064">
    <property type="entry name" value="PUTATIVE (AFU_ORTHOLOGUE AFUA_1G08990)-RELATED"/>
    <property type="match status" value="1"/>
</dbReference>
<feature type="transmembrane region" description="Helical" evidence="2">
    <location>
        <begin position="386"/>
        <end position="409"/>
    </location>
</feature>
<keyword evidence="2" id="KW-1133">Transmembrane helix</keyword>
<evidence type="ECO:0000256" key="2">
    <source>
        <dbReference type="SAM" id="Phobius"/>
    </source>
</evidence>
<dbReference type="PANTHER" id="PTHR47064:SF2">
    <property type="entry name" value="SMP-30_GLUCONOLACTONASE_LRE-LIKE REGION DOMAIN-CONTAINING PROTEIN-RELATED"/>
    <property type="match status" value="1"/>
</dbReference>
<dbReference type="Gene3D" id="2.120.10.30">
    <property type="entry name" value="TolB, C-terminal domain"/>
    <property type="match status" value="1"/>
</dbReference>
<gene>
    <name evidence="3" type="ORF">CGLO_13018</name>
</gene>
<keyword evidence="2" id="KW-0812">Transmembrane</keyword>
<evidence type="ECO:0000313" key="3">
    <source>
        <dbReference type="EMBL" id="EQB47814.1"/>
    </source>
</evidence>
<feature type="transmembrane region" description="Helical" evidence="2">
    <location>
        <begin position="819"/>
        <end position="842"/>
    </location>
</feature>
<dbReference type="HOGENOM" id="CLU_315920_0_0_1"/>
<feature type="transmembrane region" description="Helical" evidence="2">
    <location>
        <begin position="429"/>
        <end position="449"/>
    </location>
</feature>
<dbReference type="InterPro" id="IPR052988">
    <property type="entry name" value="Oryzine_lactonohydrolase"/>
</dbReference>
<comment type="caution">
    <text evidence="3">The sequence shown here is derived from an EMBL/GenBank/DDBJ whole genome shotgun (WGS) entry which is preliminary data.</text>
</comment>
<feature type="region of interest" description="Disordered" evidence="1">
    <location>
        <begin position="344"/>
        <end position="373"/>
    </location>
</feature>
<evidence type="ECO:0000256" key="1">
    <source>
        <dbReference type="SAM" id="MobiDB-lite"/>
    </source>
</evidence>
<keyword evidence="2" id="KW-0472">Membrane</keyword>
<dbReference type="STRING" id="1237896.T0K747"/>
<dbReference type="eggNOG" id="ENOG502RZ6R">
    <property type="taxonomic scope" value="Eukaryota"/>
</dbReference>
<feature type="transmembrane region" description="Helical" evidence="2">
    <location>
        <begin position="492"/>
        <end position="514"/>
    </location>
</feature>
<reference evidence="4" key="1">
    <citation type="journal article" date="2013" name="Mol. Plant Microbe Interact.">
        <title>Global aspects of pacC regulation of pathogenicity genes in Colletotrichum gloeosporioides as revealed by transcriptome analysis.</title>
        <authorList>
            <person name="Alkan N."/>
            <person name="Meng X."/>
            <person name="Friedlander G."/>
            <person name="Reuveni E."/>
            <person name="Sukno S."/>
            <person name="Sherman A."/>
            <person name="Thon M."/>
            <person name="Fluhr R."/>
            <person name="Prusky D."/>
        </authorList>
    </citation>
    <scope>NUCLEOTIDE SEQUENCE [LARGE SCALE GENOMIC DNA]</scope>
    <source>
        <strain evidence="4">Cg-14</strain>
    </source>
</reference>
<dbReference type="Proteomes" id="UP000015530">
    <property type="component" value="Unassembled WGS sequence"/>
</dbReference>
<accession>T0K747</accession>
<protein>
    <submittedName>
        <fullName evidence="3">Uncharacterized protein</fullName>
    </submittedName>
</protein>
<dbReference type="InterPro" id="IPR011042">
    <property type="entry name" value="6-blade_b-propeller_TolB-like"/>
</dbReference>